<gene>
    <name evidence="2" type="ORF">A2898_00500</name>
</gene>
<feature type="transmembrane region" description="Helical" evidence="1">
    <location>
        <begin position="62"/>
        <end position="80"/>
    </location>
</feature>
<reference evidence="2 3" key="1">
    <citation type="journal article" date="2016" name="Nat. Commun.">
        <title>Thousands of microbial genomes shed light on interconnected biogeochemical processes in an aquifer system.</title>
        <authorList>
            <person name="Anantharaman K."/>
            <person name="Brown C.T."/>
            <person name="Hug L.A."/>
            <person name="Sharon I."/>
            <person name="Castelle C.J."/>
            <person name="Probst A.J."/>
            <person name="Thomas B.C."/>
            <person name="Singh A."/>
            <person name="Wilkins M.J."/>
            <person name="Karaoz U."/>
            <person name="Brodie E.L."/>
            <person name="Williams K.H."/>
            <person name="Hubbard S.S."/>
            <person name="Banfield J.F."/>
        </authorList>
    </citation>
    <scope>NUCLEOTIDE SEQUENCE [LARGE SCALE GENOMIC DNA]</scope>
</reference>
<keyword evidence="1" id="KW-1133">Transmembrane helix</keyword>
<feature type="transmembrane region" description="Helical" evidence="1">
    <location>
        <begin position="14"/>
        <end position="41"/>
    </location>
</feature>
<dbReference type="PANTHER" id="PTHR35531:SF1">
    <property type="entry name" value="INNER MEMBRANE PROTEIN YBCI-RELATED"/>
    <property type="match status" value="1"/>
</dbReference>
<dbReference type="AlphaFoldDB" id="A0A1G2B448"/>
<keyword evidence="1" id="KW-0812">Transmembrane</keyword>
<feature type="transmembrane region" description="Helical" evidence="1">
    <location>
        <begin position="86"/>
        <end position="111"/>
    </location>
</feature>
<dbReference type="PANTHER" id="PTHR35531">
    <property type="entry name" value="INNER MEMBRANE PROTEIN YBCI-RELATED"/>
    <property type="match status" value="1"/>
</dbReference>
<evidence type="ECO:0000256" key="1">
    <source>
        <dbReference type="SAM" id="Phobius"/>
    </source>
</evidence>
<comment type="caution">
    <text evidence="2">The sequence shown here is derived from an EMBL/GenBank/DDBJ whole genome shotgun (WGS) entry which is preliminary data.</text>
</comment>
<sequence>MRGSTHAVIGANTVWIPILMGMVIEPWLFLIGAFTALLPDLDASESKIKHLKFGGYIGKTKVTIKPFMPIAVIISAIFGHRGALHSLVAIAVVAAGASFLIPHTSVALWLVAVLGYTSHLLADALTKSGIEFFWPWKQNFGALPRFLRVKTGGLVDTLLLLIGSVSVLLFLYQYVGSFAL</sequence>
<keyword evidence="1" id="KW-0472">Membrane</keyword>
<dbReference type="InterPro" id="IPR007404">
    <property type="entry name" value="YdjM-like"/>
</dbReference>
<accession>A0A1G2B448</accession>
<name>A0A1G2B448_9BACT</name>
<organism evidence="2 3">
    <name type="scientific">Candidatus Kerfeldbacteria bacterium RIFCSPLOWO2_01_FULL_48_11</name>
    <dbReference type="NCBI Taxonomy" id="1798543"/>
    <lineage>
        <taxon>Bacteria</taxon>
        <taxon>Candidatus Kerfeldiibacteriota</taxon>
    </lineage>
</organism>
<protein>
    <recommendedName>
        <fullName evidence="4">Metal-dependent hydrolase</fullName>
    </recommendedName>
</protein>
<evidence type="ECO:0000313" key="3">
    <source>
        <dbReference type="Proteomes" id="UP000179164"/>
    </source>
</evidence>
<dbReference type="STRING" id="1798543.A2898_00500"/>
<evidence type="ECO:0008006" key="4">
    <source>
        <dbReference type="Google" id="ProtNLM"/>
    </source>
</evidence>
<dbReference type="EMBL" id="MHKE01000016">
    <property type="protein sequence ID" value="OGY82990.1"/>
    <property type="molecule type" value="Genomic_DNA"/>
</dbReference>
<dbReference type="Pfam" id="PF04307">
    <property type="entry name" value="YdjM"/>
    <property type="match status" value="1"/>
</dbReference>
<proteinExistence type="predicted"/>
<dbReference type="Proteomes" id="UP000179164">
    <property type="component" value="Unassembled WGS sequence"/>
</dbReference>
<evidence type="ECO:0000313" key="2">
    <source>
        <dbReference type="EMBL" id="OGY82990.1"/>
    </source>
</evidence>
<feature type="transmembrane region" description="Helical" evidence="1">
    <location>
        <begin position="154"/>
        <end position="175"/>
    </location>
</feature>